<gene>
    <name evidence="2" type="ORF">SAMN07250955_104190</name>
</gene>
<keyword evidence="3" id="KW-1185">Reference proteome</keyword>
<dbReference type="Proteomes" id="UP000197065">
    <property type="component" value="Unassembled WGS sequence"/>
</dbReference>
<protein>
    <submittedName>
        <fullName evidence="2">Uncharacterized protein</fullName>
    </submittedName>
</protein>
<accession>A0A212QZP4</accession>
<feature type="coiled-coil region" evidence="1">
    <location>
        <begin position="82"/>
        <end position="109"/>
    </location>
</feature>
<evidence type="ECO:0000256" key="1">
    <source>
        <dbReference type="SAM" id="Coils"/>
    </source>
</evidence>
<keyword evidence="1" id="KW-0175">Coiled coil</keyword>
<organism evidence="2 3">
    <name type="scientific">Arboricoccus pini</name>
    <dbReference type="NCBI Taxonomy" id="1963835"/>
    <lineage>
        <taxon>Bacteria</taxon>
        <taxon>Pseudomonadati</taxon>
        <taxon>Pseudomonadota</taxon>
        <taxon>Alphaproteobacteria</taxon>
        <taxon>Geminicoccales</taxon>
        <taxon>Geminicoccaceae</taxon>
        <taxon>Arboricoccus</taxon>
    </lineage>
</organism>
<dbReference type="AlphaFoldDB" id="A0A212QZP4"/>
<proteinExistence type="predicted"/>
<sequence>MAESEFVSVEILLSREEKVSLEESARREGVPIADYLRRAILYVIRLEDQLEKLDQTDASAIVRAATDGGQREGGEREARPSLDSLLARLRRTEERYLALERRTARLETLIELTAVGASSAMGQRS</sequence>
<dbReference type="EMBL" id="FYEH01000004">
    <property type="protein sequence ID" value="SNB65070.1"/>
    <property type="molecule type" value="Genomic_DNA"/>
</dbReference>
<name>A0A212QZP4_9PROT</name>
<evidence type="ECO:0000313" key="2">
    <source>
        <dbReference type="EMBL" id="SNB65070.1"/>
    </source>
</evidence>
<dbReference type="RefSeq" id="WP_088560767.1">
    <property type="nucleotide sequence ID" value="NZ_FYEH01000004.1"/>
</dbReference>
<reference evidence="2 3" key="1">
    <citation type="submission" date="2017-06" db="EMBL/GenBank/DDBJ databases">
        <authorList>
            <person name="Kim H.J."/>
            <person name="Triplett B.A."/>
        </authorList>
    </citation>
    <scope>NUCLEOTIDE SEQUENCE [LARGE SCALE GENOMIC DNA]</scope>
    <source>
        <strain evidence="2 3">B29T1</strain>
    </source>
</reference>
<evidence type="ECO:0000313" key="3">
    <source>
        <dbReference type="Proteomes" id="UP000197065"/>
    </source>
</evidence>